<dbReference type="GO" id="GO:0006120">
    <property type="term" value="P:mitochondrial electron transport, NADH to ubiquinone"/>
    <property type="evidence" value="ECO:0007669"/>
    <property type="project" value="InterPro"/>
</dbReference>
<evidence type="ECO:0000256" key="2">
    <source>
        <dbReference type="ARBA" id="ARBA00004448"/>
    </source>
</evidence>
<dbReference type="EC" id="7.1.1.2" evidence="4 18"/>
<keyword evidence="13 18" id="KW-0520">NAD</keyword>
<dbReference type="GO" id="GO:0008137">
    <property type="term" value="F:NADH dehydrogenase (ubiquinone) activity"/>
    <property type="evidence" value="ECO:0007669"/>
    <property type="project" value="UniProtKB-EC"/>
</dbReference>
<keyword evidence="15 18" id="KW-0496">Mitochondrion</keyword>
<keyword evidence="12 18" id="KW-1133">Transmembrane helix</keyword>
<feature type="transmembrane region" description="Helical" evidence="18">
    <location>
        <begin position="191"/>
        <end position="210"/>
    </location>
</feature>
<feature type="domain" description="NADH:quinone oxidoreductase/Mrp antiporter transmembrane" evidence="19">
    <location>
        <begin position="19"/>
        <end position="278"/>
    </location>
</feature>
<comment type="function">
    <text evidence="1">Core subunit of the mitochondrial membrane respiratory chain NADH dehydrogenase (Complex I) that is believed to belong to the minimal assembly required for catalysis. Complex I functions in the transfer of electrons from NADH to the respiratory chain. The immediate electron acceptor for the enzyme is believed to be ubiquinone.</text>
</comment>
<dbReference type="Pfam" id="PF00361">
    <property type="entry name" value="Proton_antipo_M"/>
    <property type="match status" value="1"/>
</dbReference>
<feature type="transmembrane region" description="Helical" evidence="18">
    <location>
        <begin position="128"/>
        <end position="147"/>
    </location>
</feature>
<dbReference type="EMBL" id="KF696669">
    <property type="protein sequence ID" value="AHB23638.1"/>
    <property type="molecule type" value="Genomic_DNA"/>
</dbReference>
<organism evidence="20">
    <name type="scientific">Ceratobaeus sp. MM-2013</name>
    <dbReference type="NCBI Taxonomy" id="1429432"/>
    <lineage>
        <taxon>Eukaryota</taxon>
        <taxon>Metazoa</taxon>
        <taxon>Ecdysozoa</taxon>
        <taxon>Arthropoda</taxon>
        <taxon>Hexapoda</taxon>
        <taxon>Insecta</taxon>
        <taxon>Pterygota</taxon>
        <taxon>Neoptera</taxon>
        <taxon>Endopterygota</taxon>
        <taxon>Hymenoptera</taxon>
        <taxon>Apocrita</taxon>
        <taxon>Proctotrupomorpha</taxon>
        <taxon>Platygastroidea</taxon>
        <taxon>Scelionidae</taxon>
        <taxon>Scelioninae</taxon>
        <taxon>Ceratobaeus</taxon>
    </lineage>
</organism>
<comment type="similarity">
    <text evidence="3 18">Belongs to the complex I subunit 2 family.</text>
</comment>
<evidence type="ECO:0000256" key="3">
    <source>
        <dbReference type="ARBA" id="ARBA00007012"/>
    </source>
</evidence>
<evidence type="ECO:0000313" key="20">
    <source>
        <dbReference type="EMBL" id="AHB23638.1"/>
    </source>
</evidence>
<evidence type="ECO:0000256" key="18">
    <source>
        <dbReference type="RuleBase" id="RU003403"/>
    </source>
</evidence>
<comment type="catalytic activity">
    <reaction evidence="17 18">
        <text>a ubiquinone + NADH + 5 H(+)(in) = a ubiquinol + NAD(+) + 4 H(+)(out)</text>
        <dbReference type="Rhea" id="RHEA:29091"/>
        <dbReference type="Rhea" id="RHEA-COMP:9565"/>
        <dbReference type="Rhea" id="RHEA-COMP:9566"/>
        <dbReference type="ChEBI" id="CHEBI:15378"/>
        <dbReference type="ChEBI" id="CHEBI:16389"/>
        <dbReference type="ChEBI" id="CHEBI:17976"/>
        <dbReference type="ChEBI" id="CHEBI:57540"/>
        <dbReference type="ChEBI" id="CHEBI:57945"/>
        <dbReference type="EC" id="7.1.1.2"/>
    </reaction>
</comment>
<protein>
    <recommendedName>
        <fullName evidence="5 18">NADH-ubiquinone oxidoreductase chain 2</fullName>
        <ecNumber evidence="4 18">7.1.1.2</ecNumber>
    </recommendedName>
</protein>
<evidence type="ECO:0000256" key="5">
    <source>
        <dbReference type="ARBA" id="ARBA00021008"/>
    </source>
</evidence>
<keyword evidence="14 18" id="KW-0830">Ubiquinone</keyword>
<dbReference type="GO" id="GO:0005743">
    <property type="term" value="C:mitochondrial inner membrane"/>
    <property type="evidence" value="ECO:0007669"/>
    <property type="project" value="UniProtKB-SubCell"/>
</dbReference>
<evidence type="ECO:0000256" key="12">
    <source>
        <dbReference type="ARBA" id="ARBA00022989"/>
    </source>
</evidence>
<feature type="transmembrane region" description="Helical" evidence="18">
    <location>
        <begin position="53"/>
        <end position="76"/>
    </location>
</feature>
<accession>A0A067YF89</accession>
<gene>
    <name evidence="20" type="primary">ND2</name>
</gene>
<evidence type="ECO:0000256" key="9">
    <source>
        <dbReference type="ARBA" id="ARBA00022792"/>
    </source>
</evidence>
<dbReference type="InterPro" id="IPR003917">
    <property type="entry name" value="NADH_UbQ_OxRdtase_chain2"/>
</dbReference>
<keyword evidence="6" id="KW-0813">Transport</keyword>
<reference evidence="20" key="1">
    <citation type="journal article" date="2014" name="Mol. Biol. Rep.">
        <title>Complete mitochondrial genomes of Ceratobaeus sp. and Idris sp. (Hymenoptera: Scelionidae): shared gene rearrangements as potential phylogenetic markers at the tribal level.</title>
        <authorList>
            <person name="Mao M."/>
            <person name="Dowton M."/>
        </authorList>
    </citation>
    <scope>NUCLEOTIDE SEQUENCE</scope>
</reference>
<keyword evidence="9 18" id="KW-0999">Mitochondrion inner membrane</keyword>
<keyword evidence="10 18" id="KW-1278">Translocase</keyword>
<feature type="transmembrane region" description="Helical" evidence="18">
    <location>
        <begin position="167"/>
        <end position="185"/>
    </location>
</feature>
<evidence type="ECO:0000256" key="11">
    <source>
        <dbReference type="ARBA" id="ARBA00022982"/>
    </source>
</evidence>
<feature type="transmembrane region" description="Helical" evidence="18">
    <location>
        <begin position="231"/>
        <end position="251"/>
    </location>
</feature>
<evidence type="ECO:0000256" key="13">
    <source>
        <dbReference type="ARBA" id="ARBA00023027"/>
    </source>
</evidence>
<evidence type="ECO:0000256" key="14">
    <source>
        <dbReference type="ARBA" id="ARBA00023075"/>
    </source>
</evidence>
<dbReference type="InterPro" id="IPR050175">
    <property type="entry name" value="Complex_I_Subunit_2"/>
</dbReference>
<comment type="function">
    <text evidence="18">Core subunit of the mitochondrial membrane respiratory chain NADH dehydrogenase (Complex I) which catalyzes electron transfer from NADH through the respiratory chain, using ubiquinone as an electron acceptor. Essential for the catalytic activity and assembly of complex I.</text>
</comment>
<feature type="transmembrane region" description="Helical" evidence="18">
    <location>
        <begin position="313"/>
        <end position="331"/>
    </location>
</feature>
<evidence type="ECO:0000256" key="4">
    <source>
        <dbReference type="ARBA" id="ARBA00012944"/>
    </source>
</evidence>
<proteinExistence type="inferred from homology"/>
<keyword evidence="7 18" id="KW-0679">Respiratory chain</keyword>
<evidence type="ECO:0000256" key="7">
    <source>
        <dbReference type="ARBA" id="ARBA00022660"/>
    </source>
</evidence>
<evidence type="ECO:0000256" key="16">
    <source>
        <dbReference type="ARBA" id="ARBA00023136"/>
    </source>
</evidence>
<feature type="transmembrane region" description="Helical" evidence="18">
    <location>
        <begin position="88"/>
        <end position="108"/>
    </location>
</feature>
<comment type="subcellular location">
    <subcellularLocation>
        <location evidence="2 18">Mitochondrion inner membrane</location>
        <topology evidence="2 18">Multi-pass membrane protein</topology>
    </subcellularLocation>
</comment>
<evidence type="ECO:0000256" key="17">
    <source>
        <dbReference type="ARBA" id="ARBA00049551"/>
    </source>
</evidence>
<evidence type="ECO:0000256" key="6">
    <source>
        <dbReference type="ARBA" id="ARBA00022448"/>
    </source>
</evidence>
<evidence type="ECO:0000256" key="10">
    <source>
        <dbReference type="ARBA" id="ARBA00022967"/>
    </source>
</evidence>
<keyword evidence="8 18" id="KW-0812">Transmembrane</keyword>
<feature type="transmembrane region" description="Helical" evidence="18">
    <location>
        <begin position="21"/>
        <end position="41"/>
    </location>
</feature>
<sequence length="332" mass="39780">MKMFYFLMIISSILLSLSSKNWMTIWILMELNLFSFIPIMMNKKNVKINNSPMMNYFMIQCFSTMVFIMTVFILSLNLSYSMMITFKIMMNLSILMKLGFYPFYYWMILLMKNISWMNCFILSTMQKFIPMIIVLNLWSNYTVLLILNLINSALSTIGGMNNSNMKMIMAFSSMNHTSWMLLIMTMFESLFISYILIYFMITLSIMMLFKTFNIKSIKNMYSMKLPNFLKMLFNINFISLGGIPPMFGFILKWMSNFLSKLNYFLYFNLMFLMMMSFLTFFYYLMIIMPSIMYFNKSWNKNFLMMSSLKKNSLIFMISFMSLWLMSMNMIIN</sequence>
<dbReference type="PRINTS" id="PR01436">
    <property type="entry name" value="NADHDHGNASE2"/>
</dbReference>
<evidence type="ECO:0000256" key="1">
    <source>
        <dbReference type="ARBA" id="ARBA00003257"/>
    </source>
</evidence>
<dbReference type="PANTHER" id="PTHR46552:SF1">
    <property type="entry name" value="NADH-UBIQUINONE OXIDOREDUCTASE CHAIN 2"/>
    <property type="match status" value="1"/>
</dbReference>
<evidence type="ECO:0000256" key="15">
    <source>
        <dbReference type="ARBA" id="ARBA00023128"/>
    </source>
</evidence>
<evidence type="ECO:0000256" key="8">
    <source>
        <dbReference type="ARBA" id="ARBA00022692"/>
    </source>
</evidence>
<feature type="transmembrane region" description="Helical" evidence="18">
    <location>
        <begin position="263"/>
        <end position="292"/>
    </location>
</feature>
<name>A0A067YF89_9HYME</name>
<evidence type="ECO:0000259" key="19">
    <source>
        <dbReference type="Pfam" id="PF00361"/>
    </source>
</evidence>
<dbReference type="PANTHER" id="PTHR46552">
    <property type="entry name" value="NADH-UBIQUINONE OXIDOREDUCTASE CHAIN 2"/>
    <property type="match status" value="1"/>
</dbReference>
<keyword evidence="16 18" id="KW-0472">Membrane</keyword>
<keyword evidence="11 18" id="KW-0249">Electron transport</keyword>
<dbReference type="InterPro" id="IPR001750">
    <property type="entry name" value="ND/Mrp_TM"/>
</dbReference>
<dbReference type="AlphaFoldDB" id="A0A067YF89"/>
<geneLocation type="mitochondrion" evidence="20"/>